<dbReference type="Gramene" id="OB06G24920.1">
    <property type="protein sequence ID" value="OB06G24920.1"/>
    <property type="gene ID" value="OB06G24920"/>
</dbReference>
<dbReference type="EnsemblPlants" id="OB06G24920.1">
    <property type="protein sequence ID" value="OB06G24920.1"/>
    <property type="gene ID" value="OB06G24920"/>
</dbReference>
<evidence type="ECO:0000313" key="2">
    <source>
        <dbReference type="Proteomes" id="UP000006038"/>
    </source>
</evidence>
<sequence>MVELIHTAKDRIRCQEELWWPVSPLIHGNHPTDLPGFLTGIAVPKCKLNIKGESFWHKQNGFDYCETKSLSKTKGKMHHFKKAKGKLKLAAVAQRKSWREATLGCGRHYLGVGTECK</sequence>
<reference evidence="1" key="2">
    <citation type="submission" date="2013-04" db="UniProtKB">
        <authorList>
            <consortium name="EnsemblPlants"/>
        </authorList>
    </citation>
    <scope>IDENTIFICATION</scope>
</reference>
<evidence type="ECO:0000313" key="1">
    <source>
        <dbReference type="EnsemblPlants" id="OB06G24920.1"/>
    </source>
</evidence>
<dbReference type="Proteomes" id="UP000006038">
    <property type="component" value="Chromosome 6"/>
</dbReference>
<accession>J3MEP8</accession>
<protein>
    <submittedName>
        <fullName evidence="1">Uncharacterized protein</fullName>
    </submittedName>
</protein>
<keyword evidence="2" id="KW-1185">Reference proteome</keyword>
<dbReference type="STRING" id="4533.J3MEP8"/>
<dbReference type="HOGENOM" id="CLU_2088561_0_0_1"/>
<name>J3MEP8_ORYBR</name>
<reference evidence="1" key="1">
    <citation type="journal article" date="2013" name="Nat. Commun.">
        <title>Whole-genome sequencing of Oryza brachyantha reveals mechanisms underlying Oryza genome evolution.</title>
        <authorList>
            <person name="Chen J."/>
            <person name="Huang Q."/>
            <person name="Gao D."/>
            <person name="Wang J."/>
            <person name="Lang Y."/>
            <person name="Liu T."/>
            <person name="Li B."/>
            <person name="Bai Z."/>
            <person name="Luis Goicoechea J."/>
            <person name="Liang C."/>
            <person name="Chen C."/>
            <person name="Zhang W."/>
            <person name="Sun S."/>
            <person name="Liao Y."/>
            <person name="Zhang X."/>
            <person name="Yang L."/>
            <person name="Song C."/>
            <person name="Wang M."/>
            <person name="Shi J."/>
            <person name="Liu G."/>
            <person name="Liu J."/>
            <person name="Zhou H."/>
            <person name="Zhou W."/>
            <person name="Yu Q."/>
            <person name="An N."/>
            <person name="Chen Y."/>
            <person name="Cai Q."/>
            <person name="Wang B."/>
            <person name="Liu B."/>
            <person name="Min J."/>
            <person name="Huang Y."/>
            <person name="Wu H."/>
            <person name="Li Z."/>
            <person name="Zhang Y."/>
            <person name="Yin Y."/>
            <person name="Song W."/>
            <person name="Jiang J."/>
            <person name="Jackson S.A."/>
            <person name="Wing R.A."/>
            <person name="Wang J."/>
            <person name="Chen M."/>
        </authorList>
    </citation>
    <scope>NUCLEOTIDE SEQUENCE [LARGE SCALE GENOMIC DNA]</scope>
    <source>
        <strain evidence="1">cv. IRGC 101232</strain>
    </source>
</reference>
<proteinExistence type="predicted"/>
<dbReference type="AlphaFoldDB" id="J3MEP8"/>
<organism evidence="1">
    <name type="scientific">Oryza brachyantha</name>
    <name type="common">malo sina</name>
    <dbReference type="NCBI Taxonomy" id="4533"/>
    <lineage>
        <taxon>Eukaryota</taxon>
        <taxon>Viridiplantae</taxon>
        <taxon>Streptophyta</taxon>
        <taxon>Embryophyta</taxon>
        <taxon>Tracheophyta</taxon>
        <taxon>Spermatophyta</taxon>
        <taxon>Magnoliopsida</taxon>
        <taxon>Liliopsida</taxon>
        <taxon>Poales</taxon>
        <taxon>Poaceae</taxon>
        <taxon>BOP clade</taxon>
        <taxon>Oryzoideae</taxon>
        <taxon>Oryzeae</taxon>
        <taxon>Oryzinae</taxon>
        <taxon>Oryza</taxon>
    </lineage>
</organism>